<dbReference type="InterPro" id="IPR037914">
    <property type="entry name" value="SpoVT-AbrB_sf"/>
</dbReference>
<dbReference type="SUPFAM" id="SSF89447">
    <property type="entry name" value="AbrB/MazE/MraZ-like"/>
    <property type="match status" value="1"/>
</dbReference>
<dbReference type="EMBL" id="LAZR01033111">
    <property type="protein sequence ID" value="KKL49026.1"/>
    <property type="molecule type" value="Genomic_DNA"/>
</dbReference>
<sequence length="92" mass="10365">MISDDRKITGDKFVITLPQTWRELYGLKPGQYITTLYREGEAGPMVIIPKGVELGELQRGLVLALLDVPSKPQMQELSQQLKQLAAQLEQIE</sequence>
<dbReference type="GO" id="GO:0003677">
    <property type="term" value="F:DNA binding"/>
    <property type="evidence" value="ECO:0007669"/>
    <property type="project" value="InterPro"/>
</dbReference>
<protein>
    <recommendedName>
        <fullName evidence="1">SpoVT-AbrB domain-containing protein</fullName>
    </recommendedName>
</protein>
<proteinExistence type="predicted"/>
<feature type="domain" description="SpoVT-AbrB" evidence="1">
    <location>
        <begin position="7"/>
        <end position="55"/>
    </location>
</feature>
<accession>A0A0F9D5Q4</accession>
<dbReference type="SMART" id="SM00966">
    <property type="entry name" value="SpoVT_AbrB"/>
    <property type="match status" value="1"/>
</dbReference>
<gene>
    <name evidence="2" type="ORF">LCGC14_2319650</name>
</gene>
<organism evidence="2">
    <name type="scientific">marine sediment metagenome</name>
    <dbReference type="NCBI Taxonomy" id="412755"/>
    <lineage>
        <taxon>unclassified sequences</taxon>
        <taxon>metagenomes</taxon>
        <taxon>ecological metagenomes</taxon>
    </lineage>
</organism>
<evidence type="ECO:0000259" key="1">
    <source>
        <dbReference type="SMART" id="SM00966"/>
    </source>
</evidence>
<reference evidence="2" key="1">
    <citation type="journal article" date="2015" name="Nature">
        <title>Complex archaea that bridge the gap between prokaryotes and eukaryotes.</title>
        <authorList>
            <person name="Spang A."/>
            <person name="Saw J.H."/>
            <person name="Jorgensen S.L."/>
            <person name="Zaremba-Niedzwiedzka K."/>
            <person name="Martijn J."/>
            <person name="Lind A.E."/>
            <person name="van Eijk R."/>
            <person name="Schleper C."/>
            <person name="Guy L."/>
            <person name="Ettema T.J."/>
        </authorList>
    </citation>
    <scope>NUCLEOTIDE SEQUENCE</scope>
</reference>
<comment type="caution">
    <text evidence="2">The sequence shown here is derived from an EMBL/GenBank/DDBJ whole genome shotgun (WGS) entry which is preliminary data.</text>
</comment>
<dbReference type="AlphaFoldDB" id="A0A0F9D5Q4"/>
<dbReference type="Pfam" id="PF04014">
    <property type="entry name" value="MazE_antitoxin"/>
    <property type="match status" value="1"/>
</dbReference>
<name>A0A0F9D5Q4_9ZZZZ</name>
<evidence type="ECO:0000313" key="2">
    <source>
        <dbReference type="EMBL" id="KKL49026.1"/>
    </source>
</evidence>
<dbReference type="InterPro" id="IPR007159">
    <property type="entry name" value="SpoVT-AbrB_dom"/>
</dbReference>